<accession>A0A0N4WY08</accession>
<keyword evidence="5 6" id="KW-0472">Membrane</keyword>
<gene>
    <name evidence="7" type="ORF">HPLM_LOCUS16725</name>
</gene>
<reference evidence="9" key="1">
    <citation type="submission" date="2017-02" db="UniProtKB">
        <authorList>
            <consortium name="WormBaseParasite"/>
        </authorList>
    </citation>
    <scope>IDENTIFICATION</scope>
</reference>
<evidence type="ECO:0000313" key="9">
    <source>
        <dbReference type="WBParaSite" id="HPLM_0001673301-mRNA-1"/>
    </source>
</evidence>
<organism evidence="9">
    <name type="scientific">Haemonchus placei</name>
    <name type="common">Barber's pole worm</name>
    <dbReference type="NCBI Taxonomy" id="6290"/>
    <lineage>
        <taxon>Eukaryota</taxon>
        <taxon>Metazoa</taxon>
        <taxon>Ecdysozoa</taxon>
        <taxon>Nematoda</taxon>
        <taxon>Chromadorea</taxon>
        <taxon>Rhabditida</taxon>
        <taxon>Rhabditina</taxon>
        <taxon>Rhabditomorpha</taxon>
        <taxon>Strongyloidea</taxon>
        <taxon>Trichostrongylidae</taxon>
        <taxon>Haemonchus</taxon>
    </lineage>
</organism>
<evidence type="ECO:0000256" key="3">
    <source>
        <dbReference type="ARBA" id="ARBA00022692"/>
    </source>
</evidence>
<dbReference type="GO" id="GO:0016020">
    <property type="term" value="C:membrane"/>
    <property type="evidence" value="ECO:0007669"/>
    <property type="project" value="UniProtKB-SubCell"/>
</dbReference>
<dbReference type="STRING" id="6290.A0A0N4WY08"/>
<dbReference type="EMBL" id="UZAF01019555">
    <property type="protein sequence ID" value="VDO61381.1"/>
    <property type="molecule type" value="Genomic_DNA"/>
</dbReference>
<dbReference type="Pfam" id="PF10317">
    <property type="entry name" value="7TM_GPCR_Srd"/>
    <property type="match status" value="1"/>
</dbReference>
<sequence>VIFSASSSNADDVKSAIQEETGYNITSECVSGHLNVYEWKKLIPVLYVVLPIVPFYCIIIILRKLTMSKLSASRTLSEHSRLLHSQLLKALTVQAIMPSFFVIGCILYVIGQLDIVHHPYLEYYTSIALEFLAMFNPLTSLYFIRPYRTWISRNLSKAYACKK</sequence>
<comment type="subcellular location">
    <subcellularLocation>
        <location evidence="1">Membrane</location>
        <topology evidence="1">Multi-pass membrane protein</topology>
    </subcellularLocation>
</comment>
<evidence type="ECO:0000256" key="6">
    <source>
        <dbReference type="SAM" id="Phobius"/>
    </source>
</evidence>
<evidence type="ECO:0000256" key="2">
    <source>
        <dbReference type="ARBA" id="ARBA00009166"/>
    </source>
</evidence>
<evidence type="ECO:0000313" key="7">
    <source>
        <dbReference type="EMBL" id="VDO61381.1"/>
    </source>
</evidence>
<keyword evidence="8" id="KW-1185">Reference proteome</keyword>
<dbReference type="PANTHER" id="PTHR22945:SF40">
    <property type="entry name" value="SERPENTINE RECEPTOR, CLASS D (DELTA)-RELATED"/>
    <property type="match status" value="1"/>
</dbReference>
<keyword evidence="4 6" id="KW-1133">Transmembrane helix</keyword>
<evidence type="ECO:0000256" key="5">
    <source>
        <dbReference type="ARBA" id="ARBA00023136"/>
    </source>
</evidence>
<evidence type="ECO:0000313" key="8">
    <source>
        <dbReference type="Proteomes" id="UP000268014"/>
    </source>
</evidence>
<dbReference type="Proteomes" id="UP000268014">
    <property type="component" value="Unassembled WGS sequence"/>
</dbReference>
<keyword evidence="3 6" id="KW-0812">Transmembrane</keyword>
<feature type="transmembrane region" description="Helical" evidence="6">
    <location>
        <begin position="123"/>
        <end position="144"/>
    </location>
</feature>
<reference evidence="7 8" key="2">
    <citation type="submission" date="2018-11" db="EMBL/GenBank/DDBJ databases">
        <authorList>
            <consortium name="Pathogen Informatics"/>
        </authorList>
    </citation>
    <scope>NUCLEOTIDE SEQUENCE [LARGE SCALE GENOMIC DNA]</scope>
    <source>
        <strain evidence="7 8">MHpl1</strain>
    </source>
</reference>
<evidence type="ECO:0000256" key="1">
    <source>
        <dbReference type="ARBA" id="ARBA00004141"/>
    </source>
</evidence>
<dbReference type="InterPro" id="IPR050920">
    <property type="entry name" value="Nematode_rcpt-like_delta"/>
</dbReference>
<feature type="transmembrane region" description="Helical" evidence="6">
    <location>
        <begin position="87"/>
        <end position="111"/>
    </location>
</feature>
<protein>
    <submittedName>
        <fullName evidence="9">G_PROTEIN_RECEP_F1_2 domain-containing protein</fullName>
    </submittedName>
</protein>
<proteinExistence type="inferred from homology"/>
<dbReference type="InterPro" id="IPR019421">
    <property type="entry name" value="7TM_GPCR_serpentine_rcpt_Srd"/>
</dbReference>
<name>A0A0N4WY08_HAEPC</name>
<dbReference type="WBParaSite" id="HPLM_0001673301-mRNA-1">
    <property type="protein sequence ID" value="HPLM_0001673301-mRNA-1"/>
    <property type="gene ID" value="HPLM_0001673301"/>
</dbReference>
<evidence type="ECO:0000256" key="4">
    <source>
        <dbReference type="ARBA" id="ARBA00022989"/>
    </source>
</evidence>
<comment type="similarity">
    <text evidence="2">Belongs to the nematode receptor-like protein srd family.</text>
</comment>
<dbReference type="OrthoDB" id="5859769at2759"/>
<dbReference type="PANTHER" id="PTHR22945">
    <property type="entry name" value="SERPENTINE RECEPTOR, CLASS D DELTA"/>
    <property type="match status" value="1"/>
</dbReference>
<dbReference type="AlphaFoldDB" id="A0A0N4WY08"/>
<feature type="transmembrane region" description="Helical" evidence="6">
    <location>
        <begin position="45"/>
        <end position="66"/>
    </location>
</feature>